<feature type="region of interest" description="Disordered" evidence="1">
    <location>
        <begin position="168"/>
        <end position="191"/>
    </location>
</feature>
<reference evidence="2 3" key="1">
    <citation type="journal article" date="2019" name="Nat. Microbiol.">
        <title>Mediterranean grassland soil C-N compound turnover is dependent on rainfall and depth, and is mediated by genomically divergent microorganisms.</title>
        <authorList>
            <person name="Diamond S."/>
            <person name="Andeer P.F."/>
            <person name="Li Z."/>
            <person name="Crits-Christoph A."/>
            <person name="Burstein D."/>
            <person name="Anantharaman K."/>
            <person name="Lane K.R."/>
            <person name="Thomas B.C."/>
            <person name="Pan C."/>
            <person name="Northen T.R."/>
            <person name="Banfield J.F."/>
        </authorList>
    </citation>
    <scope>NUCLEOTIDE SEQUENCE [LARGE SCALE GENOMIC DNA]</scope>
    <source>
        <strain evidence="2">NP_2</strain>
    </source>
</reference>
<dbReference type="AlphaFoldDB" id="A0A537LM48"/>
<gene>
    <name evidence="2" type="ORF">E6G99_03225</name>
</gene>
<comment type="caution">
    <text evidence="2">The sequence shown here is derived from an EMBL/GenBank/DDBJ whole genome shotgun (WGS) entry which is preliminary data.</text>
</comment>
<sequence length="191" mass="21112">MHPVLLFVPLDGRPVTMDIVVDLARAAGVDVRTPERSLLSDRFRPGEVDRVWEWLEREAAGGATALIASIETLCFGGLVASRKSEVGFEDILPRLHRFYQIAARIPTYVSAVIPRTPQQPTDEDASYWKTGDQAAMLRHRRRHLELNSDLISAASREVLRYLLIGQDDTTPGSPSEADRATLQKHAAAASA</sequence>
<evidence type="ECO:0000313" key="2">
    <source>
        <dbReference type="EMBL" id="TMJ09052.1"/>
    </source>
</evidence>
<evidence type="ECO:0000256" key="1">
    <source>
        <dbReference type="SAM" id="MobiDB-lite"/>
    </source>
</evidence>
<dbReference type="InterPro" id="IPR025394">
    <property type="entry name" value="DUF4127"/>
</dbReference>
<accession>A0A537LM48</accession>
<dbReference type="EMBL" id="VBAJ01000069">
    <property type="protein sequence ID" value="TMJ09052.1"/>
    <property type="molecule type" value="Genomic_DNA"/>
</dbReference>
<proteinExistence type="predicted"/>
<evidence type="ECO:0000313" key="3">
    <source>
        <dbReference type="Proteomes" id="UP000318661"/>
    </source>
</evidence>
<feature type="non-terminal residue" evidence="2">
    <location>
        <position position="191"/>
    </location>
</feature>
<protein>
    <submittedName>
        <fullName evidence="2">DUF4127 family protein</fullName>
    </submittedName>
</protein>
<organism evidence="2 3">
    <name type="scientific">Candidatus Segetimicrobium genomatis</name>
    <dbReference type="NCBI Taxonomy" id="2569760"/>
    <lineage>
        <taxon>Bacteria</taxon>
        <taxon>Bacillati</taxon>
        <taxon>Candidatus Sysuimicrobiota</taxon>
        <taxon>Candidatus Sysuimicrobiia</taxon>
        <taxon>Candidatus Sysuimicrobiales</taxon>
        <taxon>Candidatus Segetimicrobiaceae</taxon>
        <taxon>Candidatus Segetimicrobium</taxon>
    </lineage>
</organism>
<dbReference type="Proteomes" id="UP000318661">
    <property type="component" value="Unassembled WGS sequence"/>
</dbReference>
<name>A0A537LM48_9BACT</name>
<dbReference type="Pfam" id="PF13552">
    <property type="entry name" value="DUF4127"/>
    <property type="match status" value="2"/>
</dbReference>